<evidence type="ECO:0000256" key="1">
    <source>
        <dbReference type="SAM" id="MobiDB-lite"/>
    </source>
</evidence>
<dbReference type="EMBL" id="KN818372">
    <property type="protein sequence ID" value="KIL57377.1"/>
    <property type="molecule type" value="Genomic_DNA"/>
</dbReference>
<feature type="compositionally biased region" description="Basic and acidic residues" evidence="1">
    <location>
        <begin position="39"/>
        <end position="51"/>
    </location>
</feature>
<evidence type="ECO:0000313" key="3">
    <source>
        <dbReference type="Proteomes" id="UP000054549"/>
    </source>
</evidence>
<proteinExistence type="predicted"/>
<name>A0A0C2W878_AMAMK</name>
<evidence type="ECO:0000313" key="2">
    <source>
        <dbReference type="EMBL" id="KIL57377.1"/>
    </source>
</evidence>
<reference evidence="2 3" key="1">
    <citation type="submission" date="2014-04" db="EMBL/GenBank/DDBJ databases">
        <title>Evolutionary Origins and Diversification of the Mycorrhizal Mutualists.</title>
        <authorList>
            <consortium name="DOE Joint Genome Institute"/>
            <consortium name="Mycorrhizal Genomics Consortium"/>
            <person name="Kohler A."/>
            <person name="Kuo A."/>
            <person name="Nagy L.G."/>
            <person name="Floudas D."/>
            <person name="Copeland A."/>
            <person name="Barry K.W."/>
            <person name="Cichocki N."/>
            <person name="Veneault-Fourrey C."/>
            <person name="LaButti K."/>
            <person name="Lindquist E.A."/>
            <person name="Lipzen A."/>
            <person name="Lundell T."/>
            <person name="Morin E."/>
            <person name="Murat C."/>
            <person name="Riley R."/>
            <person name="Ohm R."/>
            <person name="Sun H."/>
            <person name="Tunlid A."/>
            <person name="Henrissat B."/>
            <person name="Grigoriev I.V."/>
            <person name="Hibbett D.S."/>
            <person name="Martin F."/>
        </authorList>
    </citation>
    <scope>NUCLEOTIDE SEQUENCE [LARGE SCALE GENOMIC DNA]</scope>
    <source>
        <strain evidence="2 3">Koide BX008</strain>
    </source>
</reference>
<accession>A0A0C2W878</accession>
<keyword evidence="3" id="KW-1185">Reference proteome</keyword>
<sequence>MSLRHSHECNSAAPSYVPFQALIQLQHGRRRDSRSHFPKLPERSEWRLPFS</sequence>
<dbReference type="AlphaFoldDB" id="A0A0C2W878"/>
<feature type="region of interest" description="Disordered" evidence="1">
    <location>
        <begin position="28"/>
        <end position="51"/>
    </location>
</feature>
<protein>
    <submittedName>
        <fullName evidence="2">Uncharacterized protein</fullName>
    </submittedName>
</protein>
<dbReference type="InParanoid" id="A0A0C2W878"/>
<dbReference type="HOGENOM" id="CLU_3105842_0_0_1"/>
<dbReference type="Proteomes" id="UP000054549">
    <property type="component" value="Unassembled WGS sequence"/>
</dbReference>
<gene>
    <name evidence="2" type="ORF">M378DRAFT_171800</name>
</gene>
<organism evidence="2 3">
    <name type="scientific">Amanita muscaria (strain Koide BX008)</name>
    <dbReference type="NCBI Taxonomy" id="946122"/>
    <lineage>
        <taxon>Eukaryota</taxon>
        <taxon>Fungi</taxon>
        <taxon>Dikarya</taxon>
        <taxon>Basidiomycota</taxon>
        <taxon>Agaricomycotina</taxon>
        <taxon>Agaricomycetes</taxon>
        <taxon>Agaricomycetidae</taxon>
        <taxon>Agaricales</taxon>
        <taxon>Pluteineae</taxon>
        <taxon>Amanitaceae</taxon>
        <taxon>Amanita</taxon>
    </lineage>
</organism>
<feature type="compositionally biased region" description="Basic residues" evidence="1">
    <location>
        <begin position="28"/>
        <end position="37"/>
    </location>
</feature>